<dbReference type="Proteomes" id="UP000010466">
    <property type="component" value="Chromosome"/>
</dbReference>
<dbReference type="InterPro" id="IPR029063">
    <property type="entry name" value="SAM-dependent_MTases_sf"/>
</dbReference>
<dbReference type="HOGENOM" id="CLU_065341_0_1_14"/>
<dbReference type="GO" id="GO:0070043">
    <property type="term" value="F:rRNA (guanine-N7-)-methyltransferase activity"/>
    <property type="evidence" value="ECO:0007669"/>
    <property type="project" value="UniProtKB-UniRule"/>
</dbReference>
<gene>
    <name evidence="7" type="primary">MCYN0400</name>
    <name evidence="6" type="synonym">rsmG</name>
    <name evidence="7" type="ordered locus">MCYN_0400</name>
</gene>
<keyword evidence="1 6" id="KW-0963">Cytoplasm</keyword>
<evidence type="ECO:0000256" key="5">
    <source>
        <dbReference type="ARBA" id="ARBA00022691"/>
    </source>
</evidence>
<dbReference type="InterPro" id="IPR003682">
    <property type="entry name" value="rRNA_ssu_MeTfrase_G"/>
</dbReference>
<evidence type="ECO:0000313" key="8">
    <source>
        <dbReference type="Proteomes" id="UP000010466"/>
    </source>
</evidence>
<keyword evidence="4 6" id="KW-0808">Transferase</keyword>
<evidence type="ECO:0000256" key="4">
    <source>
        <dbReference type="ARBA" id="ARBA00022679"/>
    </source>
</evidence>
<dbReference type="Pfam" id="PF02527">
    <property type="entry name" value="GidB"/>
    <property type="match status" value="1"/>
</dbReference>
<keyword evidence="8" id="KW-1185">Reference proteome</keyword>
<dbReference type="AlphaFoldDB" id="L0RVL2"/>
<evidence type="ECO:0000256" key="2">
    <source>
        <dbReference type="ARBA" id="ARBA00022552"/>
    </source>
</evidence>
<organism evidence="7 8">
    <name type="scientific">Mycoplasmopsis cynos (strain C142)</name>
    <name type="common">Mycoplasma cynos</name>
    <dbReference type="NCBI Taxonomy" id="1246955"/>
    <lineage>
        <taxon>Bacteria</taxon>
        <taxon>Bacillati</taxon>
        <taxon>Mycoplasmatota</taxon>
        <taxon>Mycoplasmoidales</taxon>
        <taxon>Metamycoplasmataceae</taxon>
        <taxon>Mycoplasmopsis</taxon>
    </lineage>
</organism>
<dbReference type="HAMAP" id="MF_00074">
    <property type="entry name" value="16SrRNA_methyltr_G"/>
    <property type="match status" value="1"/>
</dbReference>
<evidence type="ECO:0000256" key="6">
    <source>
        <dbReference type="HAMAP-Rule" id="MF_00074"/>
    </source>
</evidence>
<comment type="subcellular location">
    <subcellularLocation>
        <location evidence="6">Cytoplasm</location>
    </subcellularLocation>
</comment>
<dbReference type="PANTHER" id="PTHR31760:SF0">
    <property type="entry name" value="S-ADENOSYL-L-METHIONINE-DEPENDENT METHYLTRANSFERASES SUPERFAMILY PROTEIN"/>
    <property type="match status" value="1"/>
</dbReference>
<sequence>MCMEKYSKKYELQRLCNENNWDFSLFQKYFDLIEEKNKVMNLTGFSGERLWEEGIFESLIFMLKITENQENKIILDIGAGAGFPSIPYALTRPRNKLVIYEPIQKRVNFLNLVVHELNLNDYVEVIRTRVEEVKEKNLFDIVTARAVASIKELLMSSFHLVKLNGSMLLLKSTKFQEELNQAREILKLLKTEIKIIDMQNDFKHRNNKIIKIKKLRSTPLQFPFSWKEIKLINRKEQNVKN</sequence>
<dbReference type="NCBIfam" id="TIGR00138">
    <property type="entry name" value="rsmG_gidB"/>
    <property type="match status" value="1"/>
</dbReference>
<evidence type="ECO:0000256" key="1">
    <source>
        <dbReference type="ARBA" id="ARBA00022490"/>
    </source>
</evidence>
<comment type="similarity">
    <text evidence="6">Belongs to the methyltransferase superfamily. RNA methyltransferase RsmG family.</text>
</comment>
<evidence type="ECO:0000313" key="7">
    <source>
        <dbReference type="EMBL" id="CCP24132.1"/>
    </source>
</evidence>
<dbReference type="EMBL" id="HF559394">
    <property type="protein sequence ID" value="CCP24132.1"/>
    <property type="molecule type" value="Genomic_DNA"/>
</dbReference>
<keyword evidence="5 6" id="KW-0949">S-adenosyl-L-methionine</keyword>
<dbReference type="EC" id="2.1.1.-" evidence="6"/>
<keyword evidence="2 6" id="KW-0698">rRNA processing</keyword>
<evidence type="ECO:0000256" key="3">
    <source>
        <dbReference type="ARBA" id="ARBA00022603"/>
    </source>
</evidence>
<comment type="caution">
    <text evidence="6">Lacks conserved residue(s) required for the propagation of feature annotation.</text>
</comment>
<name>L0RVL2_MYCC1</name>
<dbReference type="SUPFAM" id="SSF53335">
    <property type="entry name" value="S-adenosyl-L-methionine-dependent methyltransferases"/>
    <property type="match status" value="1"/>
</dbReference>
<accession>L0RVL2</accession>
<comment type="function">
    <text evidence="6">Specifically methylates the N7 position of a guanine in 16S rRNA.</text>
</comment>
<dbReference type="STRING" id="1246955.MCYN_0400"/>
<feature type="binding site" evidence="6">
    <location>
        <begin position="130"/>
        <end position="131"/>
    </location>
    <ligand>
        <name>S-adenosyl-L-methionine</name>
        <dbReference type="ChEBI" id="CHEBI:59789"/>
    </ligand>
</feature>
<feature type="binding site" evidence="6">
    <location>
        <position position="78"/>
    </location>
    <ligand>
        <name>S-adenosyl-L-methionine</name>
        <dbReference type="ChEBI" id="CHEBI:59789"/>
    </ligand>
</feature>
<keyword evidence="3 6" id="KW-0489">Methyltransferase</keyword>
<feature type="binding site" evidence="6">
    <location>
        <position position="83"/>
    </location>
    <ligand>
        <name>S-adenosyl-L-methionine</name>
        <dbReference type="ChEBI" id="CHEBI:59789"/>
    </ligand>
</feature>
<dbReference type="PATRIC" id="fig|1246955.3.peg.362"/>
<feature type="binding site" evidence="6">
    <location>
        <position position="145"/>
    </location>
    <ligand>
        <name>S-adenosyl-L-methionine</name>
        <dbReference type="ChEBI" id="CHEBI:59789"/>
    </ligand>
</feature>
<protein>
    <recommendedName>
        <fullName evidence="6">Ribosomal RNA small subunit methyltransferase G</fullName>
        <ecNumber evidence="6">2.1.1.-</ecNumber>
    </recommendedName>
    <alternativeName>
        <fullName evidence="6">16S rRNA 7-methylguanosine methyltransferase</fullName>
        <shortName evidence="6">16S rRNA m7G methyltransferase</shortName>
    </alternativeName>
</protein>
<dbReference type="Gene3D" id="3.40.50.150">
    <property type="entry name" value="Vaccinia Virus protein VP39"/>
    <property type="match status" value="1"/>
</dbReference>
<dbReference type="PANTHER" id="PTHR31760">
    <property type="entry name" value="S-ADENOSYL-L-METHIONINE-DEPENDENT METHYLTRANSFERASES SUPERFAMILY PROTEIN"/>
    <property type="match status" value="1"/>
</dbReference>
<reference evidence="8" key="1">
    <citation type="journal article" date="2013" name="Genome Announc.">
        <title>Complete genome sequence of Mycoplasma cynos strain C142.</title>
        <authorList>
            <person name="Walker C.A."/>
            <person name="Mannering S.A."/>
            <person name="Shields S."/>
            <person name="Blake D.P."/>
            <person name="Brownlie J."/>
        </authorList>
    </citation>
    <scope>NUCLEOTIDE SEQUENCE [LARGE SCALE GENOMIC DNA]</scope>
    <source>
        <strain evidence="8">C142</strain>
    </source>
</reference>
<dbReference type="KEGG" id="mcy:MCYN_0400"/>
<dbReference type="eggNOG" id="COG0357">
    <property type="taxonomic scope" value="Bacteria"/>
</dbReference>
<proteinExistence type="inferred from homology"/>
<dbReference type="GO" id="GO:0005829">
    <property type="term" value="C:cytosol"/>
    <property type="evidence" value="ECO:0007669"/>
    <property type="project" value="TreeGrafter"/>
</dbReference>